<dbReference type="InterPro" id="IPR011990">
    <property type="entry name" value="TPR-like_helical_dom_sf"/>
</dbReference>
<dbReference type="SUPFAM" id="SSF48439">
    <property type="entry name" value="Protein prenylyltransferase"/>
    <property type="match status" value="1"/>
</dbReference>
<evidence type="ECO:0000313" key="2">
    <source>
        <dbReference type="EMBL" id="OBZ67155.1"/>
    </source>
</evidence>
<dbReference type="EMBL" id="LUGG01000025">
    <property type="protein sequence ID" value="OBZ67155.1"/>
    <property type="molecule type" value="Genomic_DNA"/>
</dbReference>
<keyword evidence="3" id="KW-1185">Reference proteome</keyword>
<name>A0A1C7LQP1_GRIFR</name>
<evidence type="ECO:0000313" key="3">
    <source>
        <dbReference type="Proteomes" id="UP000092993"/>
    </source>
</evidence>
<gene>
    <name evidence="2" type="ORF">A0H81_12836</name>
</gene>
<evidence type="ECO:0000256" key="1">
    <source>
        <dbReference type="ARBA" id="ARBA00022803"/>
    </source>
</evidence>
<dbReference type="OrthoDB" id="10262026at2759"/>
<protein>
    <submittedName>
        <fullName evidence="2">Uncharacterized protein</fullName>
    </submittedName>
</protein>
<dbReference type="PANTHER" id="PTHR12558:SF10">
    <property type="entry name" value="CELL DIVISION CYCLE PROTEIN 23 HOMOLOG"/>
    <property type="match status" value="1"/>
</dbReference>
<dbReference type="PANTHER" id="PTHR12558">
    <property type="entry name" value="CELL DIVISION CYCLE 16,23,27"/>
    <property type="match status" value="1"/>
</dbReference>
<organism evidence="2 3">
    <name type="scientific">Grifola frondosa</name>
    <name type="common">Maitake</name>
    <name type="synonym">Polyporus frondosus</name>
    <dbReference type="NCBI Taxonomy" id="5627"/>
    <lineage>
        <taxon>Eukaryota</taxon>
        <taxon>Fungi</taxon>
        <taxon>Dikarya</taxon>
        <taxon>Basidiomycota</taxon>
        <taxon>Agaricomycotina</taxon>
        <taxon>Agaricomycetes</taxon>
        <taxon>Polyporales</taxon>
        <taxon>Grifolaceae</taxon>
        <taxon>Grifola</taxon>
    </lineage>
</organism>
<dbReference type="AlphaFoldDB" id="A0A1C7LQP1"/>
<proteinExistence type="predicted"/>
<keyword evidence="1" id="KW-0802">TPR repeat</keyword>
<dbReference type="GO" id="GO:0005680">
    <property type="term" value="C:anaphase-promoting complex"/>
    <property type="evidence" value="ECO:0007669"/>
    <property type="project" value="UniProtKB-ARBA"/>
</dbReference>
<dbReference type="GO" id="GO:0016567">
    <property type="term" value="P:protein ubiquitination"/>
    <property type="evidence" value="ECO:0007669"/>
    <property type="project" value="TreeGrafter"/>
</dbReference>
<sequence length="149" mass="17205">MTVLENVLAMEKSCLPFLPLIPLPPTHPLVQMFQIKTLNSLNNPSDNELGLCDRLLTEDFFPRSLWIMSLRANVLYYMHDFGQAEAQFKKILAIDPYRIDDIDVYSNILYVAENTLLLSRLAHDFLALDKDRPEVLLFSWKLLFITCGT</sequence>
<dbReference type="STRING" id="5627.A0A1C7LQP1"/>
<comment type="caution">
    <text evidence="2">The sequence shown here is derived from an EMBL/GenBank/DDBJ whole genome shotgun (WGS) entry which is preliminary data.</text>
</comment>
<accession>A0A1C7LQP1</accession>
<dbReference type="GO" id="GO:0051301">
    <property type="term" value="P:cell division"/>
    <property type="evidence" value="ECO:0007669"/>
    <property type="project" value="TreeGrafter"/>
</dbReference>
<dbReference type="Proteomes" id="UP000092993">
    <property type="component" value="Unassembled WGS sequence"/>
</dbReference>
<reference evidence="2 3" key="1">
    <citation type="submission" date="2016-03" db="EMBL/GenBank/DDBJ databases">
        <title>Whole genome sequencing of Grifola frondosa 9006-11.</title>
        <authorList>
            <person name="Min B."/>
            <person name="Park H."/>
            <person name="Kim J.-G."/>
            <person name="Cho H."/>
            <person name="Oh Y.-L."/>
            <person name="Kong W.-S."/>
            <person name="Choi I.-G."/>
        </authorList>
    </citation>
    <scope>NUCLEOTIDE SEQUENCE [LARGE SCALE GENOMIC DNA]</scope>
    <source>
        <strain evidence="2 3">9006-11</strain>
    </source>
</reference>
<dbReference type="GO" id="GO:0031145">
    <property type="term" value="P:anaphase-promoting complex-dependent catabolic process"/>
    <property type="evidence" value="ECO:0007669"/>
    <property type="project" value="TreeGrafter"/>
</dbReference>
<dbReference type="Gene3D" id="1.25.40.10">
    <property type="entry name" value="Tetratricopeptide repeat domain"/>
    <property type="match status" value="1"/>
</dbReference>
<dbReference type="GO" id="GO:0045842">
    <property type="term" value="P:positive regulation of mitotic metaphase/anaphase transition"/>
    <property type="evidence" value="ECO:0007669"/>
    <property type="project" value="TreeGrafter"/>
</dbReference>